<proteinExistence type="predicted"/>
<accession>A0A6N4SQQ0</accession>
<name>A0A6N4SQQ0_CYTH3</name>
<dbReference type="KEGG" id="chu:CHU_1388"/>
<dbReference type="Pfam" id="PF01497">
    <property type="entry name" value="Peripla_BP_2"/>
    <property type="match status" value="1"/>
</dbReference>
<keyword evidence="4" id="KW-1185">Reference proteome</keyword>
<dbReference type="InterPro" id="IPR050902">
    <property type="entry name" value="ABC_Transporter_SBP"/>
</dbReference>
<dbReference type="PROSITE" id="PS51257">
    <property type="entry name" value="PROKAR_LIPOPROTEIN"/>
    <property type="match status" value="1"/>
</dbReference>
<dbReference type="PROSITE" id="PS50983">
    <property type="entry name" value="FE_B12_PBP"/>
    <property type="match status" value="1"/>
</dbReference>
<dbReference type="PANTHER" id="PTHR30535:SF34">
    <property type="entry name" value="MOLYBDATE-BINDING PROTEIN MOLA"/>
    <property type="match status" value="1"/>
</dbReference>
<gene>
    <name evidence="3" type="primary">yadT</name>
    <name evidence="3" type="ordered locus">CHU_1388</name>
</gene>
<evidence type="ECO:0000259" key="2">
    <source>
        <dbReference type="PROSITE" id="PS50983"/>
    </source>
</evidence>
<evidence type="ECO:0000256" key="1">
    <source>
        <dbReference type="ARBA" id="ARBA00022729"/>
    </source>
</evidence>
<dbReference type="NCBIfam" id="NF038402">
    <property type="entry name" value="TroA_like"/>
    <property type="match status" value="1"/>
</dbReference>
<dbReference type="PANTHER" id="PTHR30535">
    <property type="entry name" value="VITAMIN B12-BINDING PROTEIN"/>
    <property type="match status" value="1"/>
</dbReference>
<dbReference type="EMBL" id="CP000383">
    <property type="protein sequence ID" value="ABG58659.1"/>
    <property type="molecule type" value="Genomic_DNA"/>
</dbReference>
<dbReference type="Gene3D" id="3.40.50.1980">
    <property type="entry name" value="Nitrogenase molybdenum iron protein domain"/>
    <property type="match status" value="2"/>
</dbReference>
<dbReference type="OrthoDB" id="9816357at2"/>
<reference evidence="3 4" key="1">
    <citation type="journal article" date="2007" name="Appl. Environ. Microbiol.">
        <title>Genome sequence of the cellulolytic gliding bacterium Cytophaga hutchinsonii.</title>
        <authorList>
            <person name="Xie G."/>
            <person name="Bruce D.C."/>
            <person name="Challacombe J.F."/>
            <person name="Chertkov O."/>
            <person name="Detter J.C."/>
            <person name="Gilna P."/>
            <person name="Han C.S."/>
            <person name="Lucas S."/>
            <person name="Misra M."/>
            <person name="Myers G.L."/>
            <person name="Richardson P."/>
            <person name="Tapia R."/>
            <person name="Thayer N."/>
            <person name="Thompson L.S."/>
            <person name="Brettin T.S."/>
            <person name="Henrissat B."/>
            <person name="Wilson D.B."/>
            <person name="McBride M.J."/>
        </authorList>
    </citation>
    <scope>NUCLEOTIDE SEQUENCE [LARGE SCALE GENOMIC DNA]</scope>
    <source>
        <strain evidence="4">ATCC 33406 / DSM 1761 / CIP 103989 / NBRC 15051 / NCIMB 9469 / D465</strain>
    </source>
</reference>
<sequence>MRYSIYLCILFVLSILSCNSKQEDRVIESFYVRKDDLGRNVSISVNPKRILSLTPSITELVYTFSDTSRLIGRSVWCDYPAGVKVIPAVNNYPLDIEGVVRLKPDLILVKQGMISVQELDKLEQLHLAVYVQKYDLLNEIYASTKTLVEITKGDSATYKHWLTSMQSDTMHTSVQHAKTCLAVTSVSPIYVFGKTTFVSELIEQAGGKNCVETIQSAYPTVDVEYILRANPDVFIFNSTDQQKLFFETYPLLKQCKGYITNQLFVIDDSIMSRPGIRLPILKDSLVSILSK</sequence>
<dbReference type="GO" id="GO:0071281">
    <property type="term" value="P:cellular response to iron ion"/>
    <property type="evidence" value="ECO:0007669"/>
    <property type="project" value="TreeGrafter"/>
</dbReference>
<protein>
    <submittedName>
        <fullName evidence="3">Iron ABC transporter, periplasmic-binding protein</fullName>
    </submittedName>
</protein>
<dbReference type="Proteomes" id="UP000001822">
    <property type="component" value="Chromosome"/>
</dbReference>
<dbReference type="AlphaFoldDB" id="A0A6N4SQQ0"/>
<keyword evidence="1" id="KW-0732">Signal</keyword>
<feature type="domain" description="Fe/B12 periplasmic-binding" evidence="2">
    <location>
        <begin position="49"/>
        <end position="291"/>
    </location>
</feature>
<dbReference type="RefSeq" id="WP_011584774.1">
    <property type="nucleotide sequence ID" value="NC_008255.1"/>
</dbReference>
<organism evidence="3 4">
    <name type="scientific">Cytophaga hutchinsonii (strain ATCC 33406 / DSM 1761 / CIP 103989 / NBRC 15051 / NCIMB 9469 / D465)</name>
    <dbReference type="NCBI Taxonomy" id="269798"/>
    <lineage>
        <taxon>Bacteria</taxon>
        <taxon>Pseudomonadati</taxon>
        <taxon>Bacteroidota</taxon>
        <taxon>Cytophagia</taxon>
        <taxon>Cytophagales</taxon>
        <taxon>Cytophagaceae</taxon>
        <taxon>Cytophaga</taxon>
    </lineage>
</organism>
<evidence type="ECO:0000313" key="4">
    <source>
        <dbReference type="Proteomes" id="UP000001822"/>
    </source>
</evidence>
<evidence type="ECO:0000313" key="3">
    <source>
        <dbReference type="EMBL" id="ABG58659.1"/>
    </source>
</evidence>
<dbReference type="SUPFAM" id="SSF53807">
    <property type="entry name" value="Helical backbone' metal receptor"/>
    <property type="match status" value="1"/>
</dbReference>
<dbReference type="InterPro" id="IPR002491">
    <property type="entry name" value="ABC_transptr_periplasmic_BD"/>
</dbReference>
<dbReference type="CDD" id="cd01141">
    <property type="entry name" value="TroA_d"/>
    <property type="match status" value="1"/>
</dbReference>
<dbReference type="InterPro" id="IPR054828">
    <property type="entry name" value="Vit_B12_bind_prot"/>
</dbReference>